<comment type="caution">
    <text evidence="2">The sequence shown here is derived from an EMBL/GenBank/DDBJ whole genome shotgun (WGS) entry which is preliminary data.</text>
</comment>
<reference evidence="2" key="1">
    <citation type="submission" date="2023-10" db="EMBL/GenBank/DDBJ databases">
        <authorList>
            <person name="Hackl T."/>
        </authorList>
    </citation>
    <scope>NUCLEOTIDE SEQUENCE</scope>
</reference>
<organism evidence="2 3">
    <name type="scientific">Anthostomella pinea</name>
    <dbReference type="NCBI Taxonomy" id="933095"/>
    <lineage>
        <taxon>Eukaryota</taxon>
        <taxon>Fungi</taxon>
        <taxon>Dikarya</taxon>
        <taxon>Ascomycota</taxon>
        <taxon>Pezizomycotina</taxon>
        <taxon>Sordariomycetes</taxon>
        <taxon>Xylariomycetidae</taxon>
        <taxon>Xylariales</taxon>
        <taxon>Xylariaceae</taxon>
        <taxon>Anthostomella</taxon>
    </lineage>
</organism>
<evidence type="ECO:0000256" key="1">
    <source>
        <dbReference type="SAM" id="MobiDB-lite"/>
    </source>
</evidence>
<proteinExistence type="predicted"/>
<gene>
    <name evidence="2" type="ORF">KHLLAP_LOCUS1199</name>
</gene>
<keyword evidence="3" id="KW-1185">Reference proteome</keyword>
<feature type="compositionally biased region" description="Basic and acidic residues" evidence="1">
    <location>
        <begin position="176"/>
        <end position="198"/>
    </location>
</feature>
<feature type="compositionally biased region" description="Polar residues" evidence="1">
    <location>
        <begin position="102"/>
        <end position="122"/>
    </location>
</feature>
<sequence>MSEYTKVFWVQMRRVIKGNFKDISANRMPAAKFRWELYRAIAGYVWTGWISPKADPFRDRHWPEDCPKISIGILKDIVLRDASVYELVDILWNVARTSVGTFPQSTETDQGSSGKRQVNHTFSGKPCGRHLATIFNMLEHGPGSEEVVEAGKNSKKPSRLLRNARIHEQMLLTQQEGREEEARGKGSSESSDERRVEATTRSTRSTRLNPQLAEPVDMMTDAPNSARKAETTTGMKNMTKEEKREHKELQAEMKNLEWNMN</sequence>
<dbReference type="EMBL" id="CAUWAG010000003">
    <property type="protein sequence ID" value="CAJ2500731.1"/>
    <property type="molecule type" value="Genomic_DNA"/>
</dbReference>
<dbReference type="Proteomes" id="UP001295740">
    <property type="component" value="Unassembled WGS sequence"/>
</dbReference>
<protein>
    <submittedName>
        <fullName evidence="2">Uu.00g035840.m01.CDS01</fullName>
    </submittedName>
</protein>
<feature type="region of interest" description="Disordered" evidence="1">
    <location>
        <begin position="145"/>
        <end position="261"/>
    </location>
</feature>
<feature type="compositionally biased region" description="Basic residues" evidence="1">
    <location>
        <begin position="153"/>
        <end position="164"/>
    </location>
</feature>
<evidence type="ECO:0000313" key="3">
    <source>
        <dbReference type="Proteomes" id="UP001295740"/>
    </source>
</evidence>
<feature type="region of interest" description="Disordered" evidence="1">
    <location>
        <begin position="102"/>
        <end position="123"/>
    </location>
</feature>
<feature type="compositionally biased region" description="Polar residues" evidence="1">
    <location>
        <begin position="199"/>
        <end position="209"/>
    </location>
</feature>
<feature type="compositionally biased region" description="Basic and acidic residues" evidence="1">
    <location>
        <begin position="238"/>
        <end position="255"/>
    </location>
</feature>
<name>A0AAI8YDE6_9PEZI</name>
<evidence type="ECO:0000313" key="2">
    <source>
        <dbReference type="EMBL" id="CAJ2500731.1"/>
    </source>
</evidence>
<dbReference type="AlphaFoldDB" id="A0AAI8YDE6"/>
<accession>A0AAI8YDE6</accession>